<dbReference type="SUPFAM" id="SSF54909">
    <property type="entry name" value="Dimeric alpha+beta barrel"/>
    <property type="match status" value="1"/>
</dbReference>
<name>A0A955L938_9BACT</name>
<dbReference type="InterPro" id="IPR011008">
    <property type="entry name" value="Dimeric_a/b-barrel"/>
</dbReference>
<reference evidence="3" key="2">
    <citation type="journal article" date="2021" name="Microbiome">
        <title>Successional dynamics and alternative stable states in a saline activated sludge microbial community over 9 years.</title>
        <authorList>
            <person name="Wang Y."/>
            <person name="Ye J."/>
            <person name="Ju F."/>
            <person name="Liu L."/>
            <person name="Boyd J.A."/>
            <person name="Deng Y."/>
            <person name="Parks D.H."/>
            <person name="Jiang X."/>
            <person name="Yin X."/>
            <person name="Woodcroft B.J."/>
            <person name="Tyson G.W."/>
            <person name="Hugenholtz P."/>
            <person name="Polz M.F."/>
            <person name="Zhang T."/>
        </authorList>
    </citation>
    <scope>NUCLEOTIDE SEQUENCE</scope>
    <source>
        <strain evidence="3">HKST-UBA11</strain>
    </source>
</reference>
<accession>A0A955L938</accession>
<dbReference type="AlphaFoldDB" id="A0A955L938"/>
<feature type="domain" description="YCII-related" evidence="2">
    <location>
        <begin position="13"/>
        <end position="90"/>
    </location>
</feature>
<dbReference type="Pfam" id="PF03795">
    <property type="entry name" value="YCII"/>
    <property type="match status" value="1"/>
</dbReference>
<dbReference type="InterPro" id="IPR005545">
    <property type="entry name" value="YCII"/>
</dbReference>
<evidence type="ECO:0000256" key="1">
    <source>
        <dbReference type="ARBA" id="ARBA00007689"/>
    </source>
</evidence>
<comment type="similarity">
    <text evidence="1">Belongs to the YciI family.</text>
</comment>
<reference evidence="3" key="1">
    <citation type="submission" date="2020-04" db="EMBL/GenBank/DDBJ databases">
        <authorList>
            <person name="Zhang T."/>
        </authorList>
    </citation>
    <scope>NUCLEOTIDE SEQUENCE</scope>
    <source>
        <strain evidence="3">HKST-UBA11</strain>
    </source>
</reference>
<proteinExistence type="inferred from homology"/>
<gene>
    <name evidence="3" type="ORF">KC717_05555</name>
</gene>
<evidence type="ECO:0000313" key="4">
    <source>
        <dbReference type="Proteomes" id="UP000754563"/>
    </source>
</evidence>
<dbReference type="Gene3D" id="3.30.70.1060">
    <property type="entry name" value="Dimeric alpha+beta barrel"/>
    <property type="match status" value="1"/>
</dbReference>
<evidence type="ECO:0000313" key="3">
    <source>
        <dbReference type="EMBL" id="MCA9386086.1"/>
    </source>
</evidence>
<dbReference type="Proteomes" id="UP000754563">
    <property type="component" value="Unassembled WGS sequence"/>
</dbReference>
<sequence length="96" mass="11021">MKKFLLLTIGFEQPTDEIMAEWMKWFESIQEQIVQQVGLQNGKLVLREGVSDLKMDADALTGYLVITAKDMDEALEIAKKCPMITSTKVYEMMENE</sequence>
<evidence type="ECO:0000259" key="2">
    <source>
        <dbReference type="Pfam" id="PF03795"/>
    </source>
</evidence>
<comment type="caution">
    <text evidence="3">The sequence shown here is derived from an EMBL/GenBank/DDBJ whole genome shotgun (WGS) entry which is preliminary data.</text>
</comment>
<organism evidence="3 4">
    <name type="scientific">Candidatus Dojkabacteria bacterium</name>
    <dbReference type="NCBI Taxonomy" id="2099670"/>
    <lineage>
        <taxon>Bacteria</taxon>
        <taxon>Candidatus Dojkabacteria</taxon>
    </lineage>
</organism>
<dbReference type="EMBL" id="JAGQLH010000076">
    <property type="protein sequence ID" value="MCA9386086.1"/>
    <property type="molecule type" value="Genomic_DNA"/>
</dbReference>
<protein>
    <recommendedName>
        <fullName evidence="2">YCII-related domain-containing protein</fullName>
    </recommendedName>
</protein>